<dbReference type="AlphaFoldDB" id="A0A8J7YWH0"/>
<comment type="caution">
    <text evidence="2">The sequence shown here is derived from an EMBL/GenBank/DDBJ whole genome shotgun (WGS) entry which is preliminary data.</text>
</comment>
<accession>A0A8J7YWH0</accession>
<evidence type="ECO:0000313" key="2">
    <source>
        <dbReference type="EMBL" id="NDJ15942.1"/>
    </source>
</evidence>
<feature type="compositionally biased region" description="Acidic residues" evidence="1">
    <location>
        <begin position="59"/>
        <end position="80"/>
    </location>
</feature>
<reference evidence="2" key="1">
    <citation type="submission" date="2019-12" db="EMBL/GenBank/DDBJ databases">
        <title>High-Quality draft genome sequences of three cyanobacteria isolated from the limestone walls of the Old Cathedral of Coimbra.</title>
        <authorList>
            <person name="Tiago I."/>
            <person name="Soares F."/>
            <person name="Portugal A."/>
        </authorList>
    </citation>
    <scope>NUCLEOTIDE SEQUENCE</scope>
    <source>
        <strain evidence="2">A</strain>
    </source>
</reference>
<feature type="region of interest" description="Disordered" evidence="1">
    <location>
        <begin position="56"/>
        <end position="80"/>
    </location>
</feature>
<protein>
    <submittedName>
        <fullName evidence="2">Uncharacterized protein</fullName>
    </submittedName>
</protein>
<keyword evidence="3" id="KW-1185">Reference proteome</keyword>
<proteinExistence type="predicted"/>
<dbReference type="Proteomes" id="UP000646053">
    <property type="component" value="Unassembled WGS sequence"/>
</dbReference>
<evidence type="ECO:0000256" key="1">
    <source>
        <dbReference type="SAM" id="MobiDB-lite"/>
    </source>
</evidence>
<gene>
    <name evidence="2" type="ORF">GS601_01340</name>
</gene>
<dbReference type="RefSeq" id="WP_162421373.1">
    <property type="nucleotide sequence ID" value="NZ_WVIE01000001.1"/>
</dbReference>
<sequence>MRAIEITGSVDEEGFVQLDQPLAEAKLTRFRGILLFPEVDNSQDQEWSLSAIQASTGDLLDDPEEDIYTLEDGEPLDDEA</sequence>
<evidence type="ECO:0000313" key="3">
    <source>
        <dbReference type="Proteomes" id="UP000646053"/>
    </source>
</evidence>
<dbReference type="EMBL" id="WVIE01000001">
    <property type="protein sequence ID" value="NDJ15942.1"/>
    <property type="molecule type" value="Genomic_DNA"/>
</dbReference>
<name>A0A8J7YWH0_9CYAN</name>
<organism evidence="2 3">
    <name type="scientific">Myxacorys almedinensis A</name>
    <dbReference type="NCBI Taxonomy" id="2690445"/>
    <lineage>
        <taxon>Bacteria</taxon>
        <taxon>Bacillati</taxon>
        <taxon>Cyanobacteriota</taxon>
        <taxon>Cyanophyceae</taxon>
        <taxon>Leptolyngbyales</taxon>
        <taxon>Leptolyngbyaceae</taxon>
        <taxon>Myxacorys</taxon>
        <taxon>Myxacorys almedinensis</taxon>
    </lineage>
</organism>